<proteinExistence type="predicted"/>
<reference evidence="1 2" key="1">
    <citation type="submission" date="2015-09" db="EMBL/GenBank/DDBJ databases">
        <title>Sorangium comparison.</title>
        <authorList>
            <person name="Zaburannyi N."/>
            <person name="Bunk B."/>
            <person name="Overmann J."/>
            <person name="Mueller R."/>
        </authorList>
    </citation>
    <scope>NUCLEOTIDE SEQUENCE [LARGE SCALE GENOMIC DNA]</scope>
    <source>
        <strain evidence="1 2">So ce836</strain>
    </source>
</reference>
<organism evidence="1 2">
    <name type="scientific">Sorangium cellulosum</name>
    <name type="common">Polyangium cellulosum</name>
    <dbReference type="NCBI Taxonomy" id="56"/>
    <lineage>
        <taxon>Bacteria</taxon>
        <taxon>Pseudomonadati</taxon>
        <taxon>Myxococcota</taxon>
        <taxon>Polyangia</taxon>
        <taxon>Polyangiales</taxon>
        <taxon>Polyangiaceae</taxon>
        <taxon>Sorangium</taxon>
    </lineage>
</organism>
<dbReference type="AlphaFoldDB" id="A0A4P2QZ77"/>
<sequence>MSRTHDLLILVAAIAVGVAQTGCLAEALESEPAEGQLGSTGEALTSMNRLSMNRLSMNRLSMNRLSMNGLSAGGLSPSGADLSSTELIETPEGRELLTYVIRCALPEGESLSGAHGGVTYTFPGAVGVAPDWRDEPLDPAGQRWVSACLLAHVNGYGVEVPISLRGEHEALGTTTTERAQFNAQEAAFYGNLFGSGPDHGMYACAGAAVEAQCGANPSAGVPSRSCGASEDCELSFAGPCRDLAHPELQTCENASADFVEGCFAEASGPDGWSGGLFKYPEVVTVYLKRDDFNALYPGCAPLP</sequence>
<dbReference type="Proteomes" id="UP000295497">
    <property type="component" value="Chromosome"/>
</dbReference>
<dbReference type="EMBL" id="CP012672">
    <property type="protein sequence ID" value="AUX35628.1"/>
    <property type="molecule type" value="Genomic_DNA"/>
</dbReference>
<dbReference type="RefSeq" id="WP_129578616.1">
    <property type="nucleotide sequence ID" value="NZ_CP012672.1"/>
</dbReference>
<accession>A0A4P2QZ77</accession>
<evidence type="ECO:0000313" key="2">
    <source>
        <dbReference type="Proteomes" id="UP000295497"/>
    </source>
</evidence>
<evidence type="ECO:0000313" key="1">
    <source>
        <dbReference type="EMBL" id="AUX35628.1"/>
    </source>
</evidence>
<name>A0A4P2QZ77_SORCE</name>
<protein>
    <submittedName>
        <fullName evidence="1">Uncharacterized protein</fullName>
    </submittedName>
</protein>
<gene>
    <name evidence="1" type="ORF">SOCE836_078230</name>
</gene>